<accession>S8A386</accession>
<name>S8A386_DACHA</name>
<dbReference type="eggNOG" id="ENOG502SYF6">
    <property type="taxonomic scope" value="Eukaryota"/>
</dbReference>
<proteinExistence type="predicted"/>
<dbReference type="Proteomes" id="UP000015100">
    <property type="component" value="Unassembled WGS sequence"/>
</dbReference>
<evidence type="ECO:0000313" key="3">
    <source>
        <dbReference type="Proteomes" id="UP000015100"/>
    </source>
</evidence>
<gene>
    <name evidence="2" type="ORF">H072_9157</name>
</gene>
<evidence type="ECO:0000313" key="2">
    <source>
        <dbReference type="EMBL" id="EPS37199.1"/>
    </source>
</evidence>
<dbReference type="EMBL" id="AQGS01000710">
    <property type="protein sequence ID" value="EPS37199.1"/>
    <property type="molecule type" value="Genomic_DNA"/>
</dbReference>
<dbReference type="OrthoDB" id="5431367at2759"/>
<protein>
    <recommendedName>
        <fullName evidence="4">Ig-like domain-containing protein</fullName>
    </recommendedName>
</protein>
<evidence type="ECO:0000256" key="1">
    <source>
        <dbReference type="SAM" id="SignalP"/>
    </source>
</evidence>
<dbReference type="HOGENOM" id="CLU_694483_0_0_1"/>
<sequence length="359" mass="38156">MRLLFLAPLCSLVALVVASPILIIDTEAQDNYNIIVAPLEGRDIPPAGCAKIQNLVNLFKVKNATPFCSSFLQIPTQTIYTTDVVPTTTTQTDNTVVFTTVTVVARTNTDTVSQTNTIATLPTIVQTSVVQSISTVYSTITPPRVTVTTTVWTTPAAKRDIKKRANPVPAYAAGFASSAISEVCSCLAIPTPSVTQTVTEYASNTIYTTLTAVSTDTSLSTAQTTVTITFYTTLYVPTTSFTTTVLVTTVPTTIAAPTSTVSVLLPLPTVCQNILSGNKLATSAGPARQIGPTADTSLQRFFPERSEFTLSQCCAYMYTLTNVGVWFLSDRGSAAGALRYACQPWLNSEQSSAPLPVTG</sequence>
<reference evidence="2 3" key="1">
    <citation type="journal article" date="2013" name="PLoS Genet.">
        <title>Genomic mechanisms accounting for the adaptation to parasitism in nematode-trapping fungi.</title>
        <authorList>
            <person name="Meerupati T."/>
            <person name="Andersson K.M."/>
            <person name="Friman E."/>
            <person name="Kumar D."/>
            <person name="Tunlid A."/>
            <person name="Ahren D."/>
        </authorList>
    </citation>
    <scope>NUCLEOTIDE SEQUENCE [LARGE SCALE GENOMIC DNA]</scope>
    <source>
        <strain evidence="2 3">CBS 200.50</strain>
    </source>
</reference>
<feature type="signal peptide" evidence="1">
    <location>
        <begin position="1"/>
        <end position="18"/>
    </location>
</feature>
<dbReference type="AlphaFoldDB" id="S8A386"/>
<reference evidence="3" key="2">
    <citation type="submission" date="2013-04" db="EMBL/GenBank/DDBJ databases">
        <title>Genomic mechanisms accounting for the adaptation to parasitism in nematode-trapping fungi.</title>
        <authorList>
            <person name="Ahren D.G."/>
        </authorList>
    </citation>
    <scope>NUCLEOTIDE SEQUENCE [LARGE SCALE GENOMIC DNA]</scope>
    <source>
        <strain evidence="3">CBS 200.50</strain>
    </source>
</reference>
<dbReference type="STRING" id="1284197.S8A386"/>
<feature type="chain" id="PRO_5004548236" description="Ig-like domain-containing protein" evidence="1">
    <location>
        <begin position="19"/>
        <end position="359"/>
    </location>
</feature>
<dbReference type="OMA" id="DIPPAGC"/>
<evidence type="ECO:0008006" key="4">
    <source>
        <dbReference type="Google" id="ProtNLM"/>
    </source>
</evidence>
<organism evidence="2 3">
    <name type="scientific">Dactylellina haptotyla (strain CBS 200.50)</name>
    <name type="common">Nematode-trapping fungus</name>
    <name type="synonym">Monacrosporium haptotylum</name>
    <dbReference type="NCBI Taxonomy" id="1284197"/>
    <lineage>
        <taxon>Eukaryota</taxon>
        <taxon>Fungi</taxon>
        <taxon>Dikarya</taxon>
        <taxon>Ascomycota</taxon>
        <taxon>Pezizomycotina</taxon>
        <taxon>Orbiliomycetes</taxon>
        <taxon>Orbiliales</taxon>
        <taxon>Orbiliaceae</taxon>
        <taxon>Dactylellina</taxon>
    </lineage>
</organism>
<keyword evidence="3" id="KW-1185">Reference proteome</keyword>
<comment type="caution">
    <text evidence="2">The sequence shown here is derived from an EMBL/GenBank/DDBJ whole genome shotgun (WGS) entry which is preliminary data.</text>
</comment>
<keyword evidence="1" id="KW-0732">Signal</keyword>